<dbReference type="PANTHER" id="PTHR10515">
    <property type="entry name" value="THYMIDINE PHOSPHORYLASE"/>
    <property type="match status" value="1"/>
</dbReference>
<dbReference type="GO" id="GO:0005829">
    <property type="term" value="C:cytosol"/>
    <property type="evidence" value="ECO:0007669"/>
    <property type="project" value="TreeGrafter"/>
</dbReference>
<dbReference type="InterPro" id="IPR035902">
    <property type="entry name" value="Nuc_phospho_transferase"/>
</dbReference>
<evidence type="ECO:0000256" key="1">
    <source>
        <dbReference type="ARBA" id="ARBA00006915"/>
    </source>
</evidence>
<evidence type="ECO:0000256" key="5">
    <source>
        <dbReference type="ARBA" id="ARBA00048550"/>
    </source>
</evidence>
<dbReference type="SUPFAM" id="SSF52418">
    <property type="entry name" value="Nucleoside phosphorylase/phosphoribosyltransferase catalytic domain"/>
    <property type="match status" value="1"/>
</dbReference>
<dbReference type="Gene3D" id="3.90.1170.30">
    <property type="entry name" value="Pyrimidine nucleoside phosphorylase-like, C-terminal domain"/>
    <property type="match status" value="1"/>
</dbReference>
<evidence type="ECO:0000256" key="6">
    <source>
        <dbReference type="ARBA" id="ARBA00056338"/>
    </source>
</evidence>
<dbReference type="NCBIfam" id="NF004490">
    <property type="entry name" value="PRK05820.1"/>
    <property type="match status" value="1"/>
</dbReference>
<evidence type="ECO:0000256" key="3">
    <source>
        <dbReference type="ARBA" id="ARBA00022676"/>
    </source>
</evidence>
<dbReference type="Gene3D" id="3.40.1030.10">
    <property type="entry name" value="Nucleoside phosphorylase/phosphoribosyltransferase catalytic domain"/>
    <property type="match status" value="1"/>
</dbReference>
<keyword evidence="3" id="KW-0328">Glycosyltransferase</keyword>
<proteinExistence type="inferred from homology"/>
<dbReference type="SUPFAM" id="SSF54680">
    <property type="entry name" value="Pyrimidine nucleoside phosphorylase C-terminal domain"/>
    <property type="match status" value="1"/>
</dbReference>
<dbReference type="Pfam" id="PF07831">
    <property type="entry name" value="PYNP_C"/>
    <property type="match status" value="1"/>
</dbReference>
<dbReference type="Pfam" id="PF00591">
    <property type="entry name" value="Glycos_transf_3"/>
    <property type="match status" value="1"/>
</dbReference>
<evidence type="ECO:0000313" key="10">
    <source>
        <dbReference type="EMBL" id="CRX37313.1"/>
    </source>
</evidence>
<dbReference type="PROSITE" id="PS00647">
    <property type="entry name" value="THYMID_PHOSPHORYLASE"/>
    <property type="match status" value="1"/>
</dbReference>
<dbReference type="InterPro" id="IPR000053">
    <property type="entry name" value="Thymidine/pyrmidine_PPase"/>
</dbReference>
<evidence type="ECO:0000259" key="8">
    <source>
        <dbReference type="Pfam" id="PF02885"/>
    </source>
</evidence>
<dbReference type="EMBL" id="CWGI01000001">
    <property type="protein sequence ID" value="CRX37313.1"/>
    <property type="molecule type" value="Genomic_DNA"/>
</dbReference>
<evidence type="ECO:0000259" key="7">
    <source>
        <dbReference type="Pfam" id="PF00591"/>
    </source>
</evidence>
<dbReference type="NCBIfam" id="TIGR02644">
    <property type="entry name" value="Y_phosphoryl"/>
    <property type="match status" value="1"/>
</dbReference>
<comment type="function">
    <text evidence="6">The enzymes which catalyze the reversible phosphorolysis of pyrimidine nucleosides are involved in the degradation of these compounds and in their utilization as carbon and energy sources, or in the rescue of pyrimidine bases for nucleotide synthesis.</text>
</comment>
<feature type="domain" description="Glycosyl transferase family 3 N-terminal" evidence="8">
    <location>
        <begin position="7"/>
        <end position="67"/>
    </location>
</feature>
<keyword evidence="11" id="KW-1185">Reference proteome</keyword>
<dbReference type="SUPFAM" id="SSF47648">
    <property type="entry name" value="Nucleoside phosphorylase/phosphoribosyltransferase N-terminal domain"/>
    <property type="match status" value="1"/>
</dbReference>
<evidence type="ECO:0000313" key="11">
    <source>
        <dbReference type="Proteomes" id="UP000242141"/>
    </source>
</evidence>
<comment type="catalytic activity">
    <reaction evidence="5">
        <text>thymidine + phosphate = 2-deoxy-alpha-D-ribose 1-phosphate + thymine</text>
        <dbReference type="Rhea" id="RHEA:16037"/>
        <dbReference type="ChEBI" id="CHEBI:17748"/>
        <dbReference type="ChEBI" id="CHEBI:17821"/>
        <dbReference type="ChEBI" id="CHEBI:43474"/>
        <dbReference type="ChEBI" id="CHEBI:57259"/>
        <dbReference type="EC" id="2.4.2.4"/>
    </reaction>
</comment>
<dbReference type="InterPro" id="IPR036566">
    <property type="entry name" value="PYNP-like_C_sf"/>
</dbReference>
<gene>
    <name evidence="10" type="ORF">HEPPS_05440</name>
</gene>
<dbReference type="Pfam" id="PF02885">
    <property type="entry name" value="Glycos_trans_3N"/>
    <property type="match status" value="1"/>
</dbReference>
<evidence type="ECO:0000256" key="2">
    <source>
        <dbReference type="ARBA" id="ARBA00011738"/>
    </source>
</evidence>
<dbReference type="Proteomes" id="UP000242141">
    <property type="component" value="Unassembled WGS sequence"/>
</dbReference>
<dbReference type="AlphaFoldDB" id="A0A0G7ZNJ9"/>
<feature type="domain" description="Glycosyl transferase family 3" evidence="7">
    <location>
        <begin position="77"/>
        <end position="299"/>
    </location>
</feature>
<protein>
    <submittedName>
        <fullName evidence="10">| deoA / Thymidine phosphorylase |:190684 Forward</fullName>
    </submittedName>
</protein>
<dbReference type="InterPro" id="IPR017872">
    <property type="entry name" value="Pyrmidine_PPase_CS"/>
</dbReference>
<dbReference type="InterPro" id="IPR000312">
    <property type="entry name" value="Glycosyl_Trfase_fam3"/>
</dbReference>
<dbReference type="GO" id="GO:0004645">
    <property type="term" value="F:1,4-alpha-oligoglucan phosphorylase activity"/>
    <property type="evidence" value="ECO:0007669"/>
    <property type="project" value="InterPro"/>
</dbReference>
<dbReference type="GO" id="GO:0006206">
    <property type="term" value="P:pyrimidine nucleobase metabolic process"/>
    <property type="evidence" value="ECO:0007669"/>
    <property type="project" value="InterPro"/>
</dbReference>
<comment type="similarity">
    <text evidence="1">Belongs to the thymidine/pyrimidine-nucleoside phosphorylase family.</text>
</comment>
<dbReference type="FunFam" id="3.40.1030.10:FF:000003">
    <property type="entry name" value="Pyrimidine-nucleoside phosphorylase"/>
    <property type="match status" value="1"/>
</dbReference>
<sequence>MINNITEIISKKANKKELTDQEIDFFVNNLHKKIKKYQISAMLMAIKINGLNDRELITYHNAILNSGKILDLDEERFDKHSTGGLGDKVSIILAPILEAMGIRFWKLSGRGLGFTGGTIDKLESIKKFNTNYSLNTILKTDLSKHNLIIGQSKNLVPADKYTYSIRDTSGSVDSTELIAASVMSKKIAMGAKNILIDLKVGSGAFFKDLKSAEKLGQKLKLLGKKNNRNVYILYTNMNEPLGKSIGNSIEIKEAISFLKNEYKDSDLEEVLRKISTEFYIKRYKVSKKEANEKFNSILNNHEGYDVFLKILENQKVKIKDFKESKIFSPKYNERIIAHKSGYFKFKNLEDLGYFLIDIKAGRRSDHDVIYNHSGIDFFVKNGDFINKGDLLAKIYTKERLSKEQIDQFNQTFLILKEKIEKEKIILKEDKW</sequence>
<dbReference type="InterPro" id="IPR036320">
    <property type="entry name" value="Glycosyl_Trfase_fam3_N_dom_sf"/>
</dbReference>
<dbReference type="GO" id="GO:0006213">
    <property type="term" value="P:pyrimidine nucleoside metabolic process"/>
    <property type="evidence" value="ECO:0007669"/>
    <property type="project" value="InterPro"/>
</dbReference>
<dbReference type="InterPro" id="IPR017459">
    <property type="entry name" value="Glycosyl_Trfase_fam3_N_dom"/>
</dbReference>
<name>A0A0G7ZNJ9_9MOLU</name>
<evidence type="ECO:0000256" key="4">
    <source>
        <dbReference type="ARBA" id="ARBA00022679"/>
    </source>
</evidence>
<dbReference type="PIRSF" id="PIRSF000478">
    <property type="entry name" value="TP_PyNP"/>
    <property type="match status" value="1"/>
</dbReference>
<dbReference type="InterPro" id="IPR018090">
    <property type="entry name" value="Pyrmidine_PPas_bac/euk"/>
</dbReference>
<dbReference type="InterPro" id="IPR013102">
    <property type="entry name" value="PYNP_C"/>
</dbReference>
<reference evidence="11" key="1">
    <citation type="submission" date="2015-05" db="EMBL/GenBank/DDBJ databases">
        <authorList>
            <person name="Collingro A."/>
        </authorList>
    </citation>
    <scope>NUCLEOTIDE SEQUENCE [LARGE SCALE GENOMIC DNA]</scope>
    <source>
        <strain evidence="11">Ps</strain>
    </source>
</reference>
<comment type="subunit">
    <text evidence="2">Homodimer.</text>
</comment>
<evidence type="ECO:0000259" key="9">
    <source>
        <dbReference type="Pfam" id="PF07831"/>
    </source>
</evidence>
<organism evidence="10 11">
    <name type="scientific">Candidatus Hepatoplasma crinochetorum</name>
    <dbReference type="NCBI Taxonomy" id="295596"/>
    <lineage>
        <taxon>Bacteria</taxon>
        <taxon>Bacillati</taxon>
        <taxon>Mycoplasmatota</taxon>
        <taxon>Mollicutes</taxon>
        <taxon>Candidatus Hepatoplasmataceae</taxon>
        <taxon>Candidatus Hepatoplasma</taxon>
    </lineage>
</organism>
<dbReference type="PANTHER" id="PTHR10515:SF0">
    <property type="entry name" value="THYMIDINE PHOSPHORYLASE"/>
    <property type="match status" value="1"/>
</dbReference>
<dbReference type="GO" id="GO:0009032">
    <property type="term" value="F:thymidine phosphorylase activity"/>
    <property type="evidence" value="ECO:0007669"/>
    <property type="project" value="UniProtKB-EC"/>
</dbReference>
<keyword evidence="4" id="KW-0808">Transferase</keyword>
<feature type="domain" description="Pyrimidine nucleoside phosphorylase C-terminal" evidence="9">
    <location>
        <begin position="346"/>
        <end position="411"/>
    </location>
</feature>
<dbReference type="Gene3D" id="1.20.970.10">
    <property type="entry name" value="Transferase, Pyrimidine Nucleoside Phosphorylase, Chain C"/>
    <property type="match status" value="1"/>
</dbReference>
<accession>A0A0G7ZNJ9</accession>